<gene>
    <name evidence="8" type="ORF">ACFQMA_06940</name>
</gene>
<organism evidence="8 9">
    <name type="scientific">Halosimplex aquaticum</name>
    <dbReference type="NCBI Taxonomy" id="3026162"/>
    <lineage>
        <taxon>Archaea</taxon>
        <taxon>Methanobacteriati</taxon>
        <taxon>Methanobacteriota</taxon>
        <taxon>Stenosarchaea group</taxon>
        <taxon>Halobacteria</taxon>
        <taxon>Halobacteriales</taxon>
        <taxon>Haloarculaceae</taxon>
        <taxon>Halosimplex</taxon>
    </lineage>
</organism>
<reference evidence="8 9" key="1">
    <citation type="journal article" date="2019" name="Int. J. Syst. Evol. Microbiol.">
        <title>The Global Catalogue of Microorganisms (GCM) 10K type strain sequencing project: providing services to taxonomists for standard genome sequencing and annotation.</title>
        <authorList>
            <consortium name="The Broad Institute Genomics Platform"/>
            <consortium name="The Broad Institute Genome Sequencing Center for Infectious Disease"/>
            <person name="Wu L."/>
            <person name="Ma J."/>
        </authorList>
    </citation>
    <scope>NUCLEOTIDE SEQUENCE [LARGE SCALE GENOMIC DNA]</scope>
    <source>
        <strain evidence="8 9">XZYJT29</strain>
    </source>
</reference>
<keyword evidence="9" id="KW-1185">Reference proteome</keyword>
<evidence type="ECO:0000313" key="8">
    <source>
        <dbReference type="EMBL" id="MFC7139572.1"/>
    </source>
</evidence>
<dbReference type="GO" id="GO:0032259">
    <property type="term" value="P:methylation"/>
    <property type="evidence" value="ECO:0007669"/>
    <property type="project" value="UniProtKB-KW"/>
</dbReference>
<dbReference type="PANTHER" id="PTHR30481:SF4">
    <property type="entry name" value="SITE-SPECIFIC DNA-METHYLTRANSFERASE (ADENINE-SPECIFIC)"/>
    <property type="match status" value="1"/>
</dbReference>
<dbReference type="Pfam" id="PF02086">
    <property type="entry name" value="MethyltransfD12"/>
    <property type="match status" value="1"/>
</dbReference>
<evidence type="ECO:0000256" key="7">
    <source>
        <dbReference type="SAM" id="MobiDB-lite"/>
    </source>
</evidence>
<accession>A0ABD5XWT1</accession>
<comment type="similarity">
    <text evidence="1">Belongs to the N(4)/N(6)-methyltransferase family.</text>
</comment>
<evidence type="ECO:0000256" key="2">
    <source>
        <dbReference type="ARBA" id="ARBA00011900"/>
    </source>
</evidence>
<evidence type="ECO:0000256" key="6">
    <source>
        <dbReference type="ARBA" id="ARBA00047942"/>
    </source>
</evidence>
<protein>
    <recommendedName>
        <fullName evidence="2">site-specific DNA-methyltransferase (adenine-specific)</fullName>
        <ecNumber evidence="2">2.1.1.72</ecNumber>
    </recommendedName>
</protein>
<dbReference type="InterPro" id="IPR023095">
    <property type="entry name" value="Ade_MeTrfase_dom_2"/>
</dbReference>
<evidence type="ECO:0000256" key="1">
    <source>
        <dbReference type="ARBA" id="ARBA00006594"/>
    </source>
</evidence>
<dbReference type="EC" id="2.1.1.72" evidence="2"/>
<evidence type="ECO:0000256" key="3">
    <source>
        <dbReference type="ARBA" id="ARBA00022603"/>
    </source>
</evidence>
<evidence type="ECO:0000313" key="9">
    <source>
        <dbReference type="Proteomes" id="UP001596432"/>
    </source>
</evidence>
<sequence>METLDLLGSEGGTGSAPRRYYPQDPGPAEINSGYTPRKSSQSGTFPYPGGKGGISDWIVDTMPAHDTYVEVFGGAAGVIYNKPRSKYEIYNDHNEDLTQFFTVLRDRPDELSEWLESVPYSRAQYEQWVAEFYNGVRPDDPIARAGRFFSLRYMQFLALVNRQKAFDFTVSRPA</sequence>
<dbReference type="Gene3D" id="1.10.1020.10">
    <property type="entry name" value="Adenine-specific Methyltransferase, Domain 2"/>
    <property type="match status" value="1"/>
</dbReference>
<dbReference type="InterPro" id="IPR012327">
    <property type="entry name" value="MeTrfase_D12"/>
</dbReference>
<keyword evidence="5" id="KW-0949">S-adenosyl-L-methionine</keyword>
<dbReference type="EMBL" id="JBHTAS010000001">
    <property type="protein sequence ID" value="MFC7139572.1"/>
    <property type="molecule type" value="Genomic_DNA"/>
</dbReference>
<evidence type="ECO:0000256" key="5">
    <source>
        <dbReference type="ARBA" id="ARBA00022691"/>
    </source>
</evidence>
<name>A0ABD5XWT1_9EURY</name>
<comment type="caution">
    <text evidence="8">The sequence shown here is derived from an EMBL/GenBank/DDBJ whole genome shotgun (WGS) entry which is preliminary data.</text>
</comment>
<proteinExistence type="inferred from homology"/>
<keyword evidence="3 8" id="KW-0489">Methyltransferase</keyword>
<evidence type="ECO:0000256" key="4">
    <source>
        <dbReference type="ARBA" id="ARBA00022679"/>
    </source>
</evidence>
<comment type="catalytic activity">
    <reaction evidence="6">
        <text>a 2'-deoxyadenosine in DNA + S-adenosyl-L-methionine = an N(6)-methyl-2'-deoxyadenosine in DNA + S-adenosyl-L-homocysteine + H(+)</text>
        <dbReference type="Rhea" id="RHEA:15197"/>
        <dbReference type="Rhea" id="RHEA-COMP:12418"/>
        <dbReference type="Rhea" id="RHEA-COMP:12419"/>
        <dbReference type="ChEBI" id="CHEBI:15378"/>
        <dbReference type="ChEBI" id="CHEBI:57856"/>
        <dbReference type="ChEBI" id="CHEBI:59789"/>
        <dbReference type="ChEBI" id="CHEBI:90615"/>
        <dbReference type="ChEBI" id="CHEBI:90616"/>
        <dbReference type="EC" id="2.1.1.72"/>
    </reaction>
</comment>
<dbReference type="RefSeq" id="WP_382261374.1">
    <property type="nucleotide sequence ID" value="NZ_JBHTAS010000001.1"/>
</dbReference>
<keyword evidence="4" id="KW-0808">Transferase</keyword>
<dbReference type="Proteomes" id="UP001596432">
    <property type="component" value="Unassembled WGS sequence"/>
</dbReference>
<dbReference type="Gene3D" id="3.40.50.150">
    <property type="entry name" value="Vaccinia Virus protein VP39"/>
    <property type="match status" value="1"/>
</dbReference>
<feature type="region of interest" description="Disordered" evidence="7">
    <location>
        <begin position="1"/>
        <end position="46"/>
    </location>
</feature>
<dbReference type="SUPFAM" id="SSF53335">
    <property type="entry name" value="S-adenosyl-L-methionine-dependent methyltransferases"/>
    <property type="match status" value="1"/>
</dbReference>
<feature type="compositionally biased region" description="Polar residues" evidence="7">
    <location>
        <begin position="32"/>
        <end position="44"/>
    </location>
</feature>
<dbReference type="GO" id="GO:0009007">
    <property type="term" value="F:site-specific DNA-methyltransferase (adenine-specific) activity"/>
    <property type="evidence" value="ECO:0007669"/>
    <property type="project" value="UniProtKB-EC"/>
</dbReference>
<dbReference type="InterPro" id="IPR029063">
    <property type="entry name" value="SAM-dependent_MTases_sf"/>
</dbReference>
<dbReference type="PANTHER" id="PTHR30481">
    <property type="entry name" value="DNA ADENINE METHYLASE"/>
    <property type="match status" value="1"/>
</dbReference>
<dbReference type="AlphaFoldDB" id="A0ABD5XWT1"/>